<name>A0A2A2AWY9_9BURK</name>
<sequence length="68" mass="7050">MHWQAKAQAGFLLSASRGLGARPAQKPEAALCAAAAFSAIEAHPQSLPNRTMQGASLPRAQRLAGQAL</sequence>
<comment type="caution">
    <text evidence="2">The sequence shown here is derived from an EMBL/GenBank/DDBJ whole genome shotgun (WGS) entry which is preliminary data.</text>
</comment>
<evidence type="ECO:0000313" key="3">
    <source>
        <dbReference type="Proteomes" id="UP000218439"/>
    </source>
</evidence>
<accession>A0A2A2AWY9</accession>
<organism evidence="2 3">
    <name type="scientific">Vandammella animalimorsus</name>
    <dbReference type="NCBI Taxonomy" id="2029117"/>
    <lineage>
        <taxon>Bacteria</taxon>
        <taxon>Pseudomonadati</taxon>
        <taxon>Pseudomonadota</taxon>
        <taxon>Betaproteobacteria</taxon>
        <taxon>Burkholderiales</taxon>
        <taxon>Comamonadaceae</taxon>
        <taxon>Vandammella</taxon>
    </lineage>
</organism>
<evidence type="ECO:0000256" key="1">
    <source>
        <dbReference type="SAM" id="MobiDB-lite"/>
    </source>
</evidence>
<proteinExistence type="predicted"/>
<dbReference type="AlphaFoldDB" id="A0A2A2AWY9"/>
<reference evidence="2 3" key="1">
    <citation type="submission" date="2017-08" db="EMBL/GenBank/DDBJ databases">
        <title>WGS of Clinical strains of the CDC Group NO-1 linked to zoonotic infections in humans.</title>
        <authorList>
            <person name="Bernier A.-M."/>
            <person name="Bernard K."/>
        </authorList>
    </citation>
    <scope>NUCLEOTIDE SEQUENCE [LARGE SCALE GENOMIC DNA]</scope>
    <source>
        <strain evidence="2 3">NML120219</strain>
    </source>
</reference>
<feature type="region of interest" description="Disordered" evidence="1">
    <location>
        <begin position="47"/>
        <end position="68"/>
    </location>
</feature>
<dbReference type="EMBL" id="NSJE01000018">
    <property type="protein sequence ID" value="PAT42169.1"/>
    <property type="molecule type" value="Genomic_DNA"/>
</dbReference>
<protein>
    <submittedName>
        <fullName evidence="2">Uncharacterized protein</fullName>
    </submittedName>
</protein>
<gene>
    <name evidence="2" type="ORF">CK621_10895</name>
</gene>
<evidence type="ECO:0000313" key="2">
    <source>
        <dbReference type="EMBL" id="PAT42169.1"/>
    </source>
</evidence>
<dbReference type="Proteomes" id="UP000218439">
    <property type="component" value="Unassembled WGS sequence"/>
</dbReference>